<organism evidence="2 3">
    <name type="scientific">Adineta steineri</name>
    <dbReference type="NCBI Taxonomy" id="433720"/>
    <lineage>
        <taxon>Eukaryota</taxon>
        <taxon>Metazoa</taxon>
        <taxon>Spiralia</taxon>
        <taxon>Gnathifera</taxon>
        <taxon>Rotifera</taxon>
        <taxon>Eurotatoria</taxon>
        <taxon>Bdelloidea</taxon>
        <taxon>Adinetida</taxon>
        <taxon>Adinetidae</taxon>
        <taxon>Adineta</taxon>
    </lineage>
</organism>
<sequence>MNKIWLLLTIIFGLILPTIQLFCSTNCTTIQVNYSDPFIEPFHHNSCLNDTSINICKGRITAYYIGKSNYPKYINYTFGKIDDVLERKNENDINKYALKNLTRYQVIINPKIEETQIISDIYCTTDNECALDEIKKLFNKYNNQINPFYELKSLFYSNLSPDKLYCYDITNDTSKLCTKTNDNNYPVCLSYFKELKHECSSGTDLELHEEFILTSPDTMELNLKDELIKCNQNNCNSFDKLAEIQKIARDYAYGTVIMKNNAHKQRNEINQIFFILILIVFFF</sequence>
<accession>A0A814U3Z7</accession>
<dbReference type="AlphaFoldDB" id="A0A814U3Z7"/>
<feature type="signal peptide" evidence="1">
    <location>
        <begin position="1"/>
        <end position="21"/>
    </location>
</feature>
<gene>
    <name evidence="2" type="ORF">VCS650_LOCUS23781</name>
</gene>
<evidence type="ECO:0000313" key="2">
    <source>
        <dbReference type="EMBL" id="CAF1168504.1"/>
    </source>
</evidence>
<name>A0A814U3Z7_9BILA</name>
<dbReference type="EMBL" id="CAJNON010000284">
    <property type="protein sequence ID" value="CAF1168504.1"/>
    <property type="molecule type" value="Genomic_DNA"/>
</dbReference>
<feature type="chain" id="PRO_5032871959" evidence="1">
    <location>
        <begin position="22"/>
        <end position="283"/>
    </location>
</feature>
<keyword evidence="1" id="KW-0732">Signal</keyword>
<comment type="caution">
    <text evidence="2">The sequence shown here is derived from an EMBL/GenBank/DDBJ whole genome shotgun (WGS) entry which is preliminary data.</text>
</comment>
<evidence type="ECO:0000256" key="1">
    <source>
        <dbReference type="SAM" id="SignalP"/>
    </source>
</evidence>
<reference evidence="2" key="1">
    <citation type="submission" date="2021-02" db="EMBL/GenBank/DDBJ databases">
        <authorList>
            <person name="Nowell W R."/>
        </authorList>
    </citation>
    <scope>NUCLEOTIDE SEQUENCE</scope>
</reference>
<dbReference type="Proteomes" id="UP000663891">
    <property type="component" value="Unassembled WGS sequence"/>
</dbReference>
<proteinExistence type="predicted"/>
<dbReference type="OrthoDB" id="9977713at2759"/>
<protein>
    <submittedName>
        <fullName evidence="2">Uncharacterized protein</fullName>
    </submittedName>
</protein>
<evidence type="ECO:0000313" key="3">
    <source>
        <dbReference type="Proteomes" id="UP000663891"/>
    </source>
</evidence>